<dbReference type="AlphaFoldDB" id="A0A0B2A2I5"/>
<dbReference type="PANTHER" id="PTHR12544:SF29">
    <property type="entry name" value="GLUTAMINASE"/>
    <property type="match status" value="1"/>
</dbReference>
<dbReference type="NCBIfam" id="NF002133">
    <property type="entry name" value="PRK00971.1-2"/>
    <property type="match status" value="1"/>
</dbReference>
<comment type="catalytic activity">
    <reaction evidence="5 7">
        <text>L-glutamine + H2O = L-glutamate + NH4(+)</text>
        <dbReference type="Rhea" id="RHEA:15889"/>
        <dbReference type="ChEBI" id="CHEBI:15377"/>
        <dbReference type="ChEBI" id="CHEBI:28938"/>
        <dbReference type="ChEBI" id="CHEBI:29985"/>
        <dbReference type="ChEBI" id="CHEBI:58359"/>
        <dbReference type="EC" id="3.5.1.2"/>
    </reaction>
</comment>
<organism evidence="8 9">
    <name type="scientific">Microbacterium mangrovi</name>
    <dbReference type="NCBI Taxonomy" id="1348253"/>
    <lineage>
        <taxon>Bacteria</taxon>
        <taxon>Bacillati</taxon>
        <taxon>Actinomycetota</taxon>
        <taxon>Actinomycetes</taxon>
        <taxon>Micrococcales</taxon>
        <taxon>Microbacteriaceae</taxon>
        <taxon>Microbacterium</taxon>
    </lineage>
</organism>
<comment type="similarity">
    <text evidence="1 7">Belongs to the glutaminase family.</text>
</comment>
<dbReference type="FunFam" id="3.40.710.10:FF:000005">
    <property type="entry name" value="Glutaminase"/>
    <property type="match status" value="1"/>
</dbReference>
<dbReference type="Gene3D" id="3.40.710.10">
    <property type="entry name" value="DD-peptidase/beta-lactamase superfamily"/>
    <property type="match status" value="1"/>
</dbReference>
<evidence type="ECO:0000313" key="9">
    <source>
        <dbReference type="Proteomes" id="UP000031030"/>
    </source>
</evidence>
<dbReference type="STRING" id="1348253.LK09_16955"/>
<name>A0A0B2A2I5_9MICO</name>
<protein>
    <recommendedName>
        <fullName evidence="6 7">Glutaminase</fullName>
        <ecNumber evidence="3 7">3.5.1.2</ecNumber>
    </recommendedName>
</protein>
<feature type="binding site" evidence="7">
    <location>
        <position position="63"/>
    </location>
    <ligand>
        <name>substrate</name>
    </ligand>
</feature>
<evidence type="ECO:0000256" key="7">
    <source>
        <dbReference type="HAMAP-Rule" id="MF_00313"/>
    </source>
</evidence>
<gene>
    <name evidence="7" type="primary">glsA</name>
    <name evidence="8" type="ORF">LK09_16955</name>
</gene>
<feature type="binding site" evidence="7">
    <location>
        <position position="156"/>
    </location>
    <ligand>
        <name>substrate</name>
    </ligand>
</feature>
<evidence type="ECO:0000256" key="2">
    <source>
        <dbReference type="ARBA" id="ARBA00011881"/>
    </source>
</evidence>
<accession>A0A0B2A2I5</accession>
<dbReference type="Pfam" id="PF04960">
    <property type="entry name" value="Glutaminase"/>
    <property type="match status" value="1"/>
</dbReference>
<feature type="binding site" evidence="7">
    <location>
        <position position="112"/>
    </location>
    <ligand>
        <name>substrate</name>
    </ligand>
</feature>
<evidence type="ECO:0000313" key="8">
    <source>
        <dbReference type="EMBL" id="KHK96039.1"/>
    </source>
</evidence>
<feature type="binding site" evidence="7">
    <location>
        <position position="187"/>
    </location>
    <ligand>
        <name>substrate</name>
    </ligand>
</feature>
<sequence length="302" mass="31698">MDMNRVLAEVADEVAGHIGEGRVANYIPALASVDPRQFGIAVALPDGTSYGVGDWLTPFSMQSISKLFTLSLALASDNSVWSRVGREPSGSAFNSLVQLEYENGLPRNPFINAGALVVTDHLAGHVGDAADAVLQFLRTESGNAVIEFDQAVVESEASHSQRNLALAHFLASYGNLHGDPHNIVDQYIRHCAIAISCRDLALAGLFLACHGALRDGSQGPSARQTKRINAVMLTCGTYDAAGEFAYRVGLPGKSGVGGGILAICPGRCSIAVWGPGLDERGNSVAGVAALDAFTTKTGWSVF</sequence>
<reference evidence="8 9" key="1">
    <citation type="submission" date="2014-11" db="EMBL/GenBank/DDBJ databases">
        <title>Genome sequence of Microbacterium mangrovi MUSC 115(T).</title>
        <authorList>
            <person name="Lee L.-H."/>
        </authorList>
    </citation>
    <scope>NUCLEOTIDE SEQUENCE [LARGE SCALE GENOMIC DNA]</scope>
    <source>
        <strain evidence="8 9">MUSC 115</strain>
    </source>
</reference>
<evidence type="ECO:0000256" key="3">
    <source>
        <dbReference type="ARBA" id="ARBA00012918"/>
    </source>
</evidence>
<comment type="caution">
    <text evidence="8">The sequence shown here is derived from an EMBL/GenBank/DDBJ whole genome shotgun (WGS) entry which is preliminary data.</text>
</comment>
<dbReference type="HAMAP" id="MF_00313">
    <property type="entry name" value="Glutaminase"/>
    <property type="match status" value="1"/>
</dbReference>
<evidence type="ECO:0000256" key="4">
    <source>
        <dbReference type="ARBA" id="ARBA00022801"/>
    </source>
</evidence>
<dbReference type="NCBIfam" id="TIGR03814">
    <property type="entry name" value="Gln_ase"/>
    <property type="match status" value="1"/>
</dbReference>
<feature type="binding site" evidence="7">
    <location>
        <position position="256"/>
    </location>
    <ligand>
        <name>substrate</name>
    </ligand>
</feature>
<dbReference type="GO" id="GO:0004359">
    <property type="term" value="F:glutaminase activity"/>
    <property type="evidence" value="ECO:0007669"/>
    <property type="project" value="UniProtKB-UniRule"/>
</dbReference>
<dbReference type="SUPFAM" id="SSF56601">
    <property type="entry name" value="beta-lactamase/transpeptidase-like"/>
    <property type="match status" value="1"/>
</dbReference>
<comment type="subunit">
    <text evidence="2 7">Homotetramer.</text>
</comment>
<feature type="binding site" evidence="7">
    <location>
        <position position="163"/>
    </location>
    <ligand>
        <name>substrate</name>
    </ligand>
</feature>
<keyword evidence="9" id="KW-1185">Reference proteome</keyword>
<evidence type="ECO:0000256" key="1">
    <source>
        <dbReference type="ARBA" id="ARBA00011076"/>
    </source>
</evidence>
<dbReference type="InterPro" id="IPR012338">
    <property type="entry name" value="Beta-lactam/transpept-like"/>
</dbReference>
<evidence type="ECO:0000256" key="5">
    <source>
        <dbReference type="ARBA" id="ARBA00049534"/>
    </source>
</evidence>
<dbReference type="GO" id="GO:0006537">
    <property type="term" value="P:glutamate biosynthetic process"/>
    <property type="evidence" value="ECO:0007669"/>
    <property type="project" value="TreeGrafter"/>
</dbReference>
<dbReference type="EMBL" id="JTDK01000017">
    <property type="protein sequence ID" value="KHK96039.1"/>
    <property type="molecule type" value="Genomic_DNA"/>
</dbReference>
<dbReference type="GO" id="GO:0006543">
    <property type="term" value="P:L-glutamine catabolic process"/>
    <property type="evidence" value="ECO:0007669"/>
    <property type="project" value="TreeGrafter"/>
</dbReference>
<dbReference type="PANTHER" id="PTHR12544">
    <property type="entry name" value="GLUTAMINASE"/>
    <property type="match status" value="1"/>
</dbReference>
<dbReference type="EC" id="3.5.1.2" evidence="3 7"/>
<feature type="binding site" evidence="7">
    <location>
        <position position="238"/>
    </location>
    <ligand>
        <name>substrate</name>
    </ligand>
</feature>
<proteinExistence type="inferred from homology"/>
<dbReference type="OrthoDB" id="9788822at2"/>
<dbReference type="Proteomes" id="UP000031030">
    <property type="component" value="Unassembled WGS sequence"/>
</dbReference>
<evidence type="ECO:0000256" key="6">
    <source>
        <dbReference type="ARBA" id="ARBA00070405"/>
    </source>
</evidence>
<dbReference type="InterPro" id="IPR015868">
    <property type="entry name" value="Glutaminase"/>
</dbReference>
<keyword evidence="4 7" id="KW-0378">Hydrolase</keyword>
<keyword evidence="7" id="KW-0007">Acetylation</keyword>